<dbReference type="Gene3D" id="3.20.20.60">
    <property type="entry name" value="Phosphoenolpyruvate-binding domains"/>
    <property type="match status" value="1"/>
</dbReference>
<dbReference type="EMBL" id="CP098828">
    <property type="protein sequence ID" value="XBO75109.1"/>
    <property type="molecule type" value="Genomic_DNA"/>
</dbReference>
<dbReference type="GO" id="GO:0006107">
    <property type="term" value="P:oxaloacetate metabolic process"/>
    <property type="evidence" value="ECO:0007669"/>
    <property type="project" value="TreeGrafter"/>
</dbReference>
<accession>A0AAU7KU43</accession>
<evidence type="ECO:0000256" key="5">
    <source>
        <dbReference type="PIRSR" id="PIRSR015582-2"/>
    </source>
</evidence>
<feature type="domain" description="HpcH/HpaI aldolase/citrate lyase" evidence="6">
    <location>
        <begin position="17"/>
        <end position="222"/>
    </location>
</feature>
<dbReference type="PANTHER" id="PTHR32308">
    <property type="entry name" value="LYASE BETA SUBUNIT, PUTATIVE (AFU_ORTHOLOGUE AFUA_4G13030)-RELATED"/>
    <property type="match status" value="1"/>
</dbReference>
<feature type="binding site" evidence="4">
    <location>
        <position position="78"/>
    </location>
    <ligand>
        <name>substrate</name>
    </ligand>
</feature>
<name>A0AAU7KU43_9GAMM</name>
<keyword evidence="7" id="KW-0456">Lyase</keyword>
<feature type="binding site" evidence="5">
    <location>
        <position position="167"/>
    </location>
    <ligand>
        <name>Mg(2+)</name>
        <dbReference type="ChEBI" id="CHEBI:18420"/>
    </ligand>
</feature>
<dbReference type="Pfam" id="PF03328">
    <property type="entry name" value="HpcH_HpaI"/>
    <property type="match status" value="1"/>
</dbReference>
<evidence type="ECO:0000256" key="4">
    <source>
        <dbReference type="PIRSR" id="PIRSR015582-1"/>
    </source>
</evidence>
<comment type="cofactor">
    <cofactor evidence="1">
        <name>Mg(2+)</name>
        <dbReference type="ChEBI" id="CHEBI:18420"/>
    </cofactor>
</comment>
<feature type="binding site" evidence="5">
    <location>
        <position position="140"/>
    </location>
    <ligand>
        <name>Mg(2+)</name>
        <dbReference type="ChEBI" id="CHEBI:18420"/>
    </ligand>
</feature>
<evidence type="ECO:0000256" key="2">
    <source>
        <dbReference type="ARBA" id="ARBA00022723"/>
    </source>
</evidence>
<dbReference type="SUPFAM" id="SSF51621">
    <property type="entry name" value="Phosphoenolpyruvate/pyruvate domain"/>
    <property type="match status" value="1"/>
</dbReference>
<feature type="binding site" evidence="4">
    <location>
        <position position="140"/>
    </location>
    <ligand>
        <name>substrate</name>
    </ligand>
</feature>
<evidence type="ECO:0000256" key="3">
    <source>
        <dbReference type="ARBA" id="ARBA00022842"/>
    </source>
</evidence>
<dbReference type="AlphaFoldDB" id="A0AAU7KU43"/>
<dbReference type="InterPro" id="IPR040442">
    <property type="entry name" value="Pyrv_kinase-like_dom_sf"/>
</dbReference>
<sequence length="249" mass="26777">MASLIPTPSSPALAECRSWLFVPGHDPARLDQVLDSGAEAIIVDLEEFTPAADRRQACDDFVAFAERCRQRQRLPMARINPLTQGGKGELAALMRARPAAIFLPQVESSMDIVLLALALAREERRVGLEQGCTALIPTLESAAGVGAAAEILKASPRVSAALLGSGDLSRDLGIAADAEPGERASVLAPWRQRFVDACAKAECLAIDGPWPYREGFEQDLKWAMAQGFRARCVVLPEQIAPLHRALTDA</sequence>
<gene>
    <name evidence="7" type="ORF">NFG57_20295</name>
</gene>
<dbReference type="InterPro" id="IPR005000">
    <property type="entry name" value="Aldolase/citrate-lyase_domain"/>
</dbReference>
<dbReference type="InterPro" id="IPR015813">
    <property type="entry name" value="Pyrv/PenolPyrv_kinase-like_dom"/>
</dbReference>
<evidence type="ECO:0000259" key="6">
    <source>
        <dbReference type="Pfam" id="PF03328"/>
    </source>
</evidence>
<dbReference type="PIRSF" id="PIRSF015582">
    <property type="entry name" value="Cit_lyase_B"/>
    <property type="match status" value="1"/>
</dbReference>
<evidence type="ECO:0000313" key="7">
    <source>
        <dbReference type="EMBL" id="XBO75109.1"/>
    </source>
</evidence>
<dbReference type="GO" id="GO:0016829">
    <property type="term" value="F:lyase activity"/>
    <property type="evidence" value="ECO:0007669"/>
    <property type="project" value="UniProtKB-KW"/>
</dbReference>
<protein>
    <submittedName>
        <fullName evidence="7">Aldolase/citrate lyase family protein</fullName>
    </submittedName>
</protein>
<dbReference type="InterPro" id="IPR011206">
    <property type="entry name" value="Citrate_lyase_beta/mcl1/mcl2"/>
</dbReference>
<dbReference type="PANTHER" id="PTHR32308:SF10">
    <property type="entry name" value="CITRATE LYASE SUBUNIT BETA"/>
    <property type="match status" value="1"/>
</dbReference>
<reference evidence="7" key="1">
    <citation type="submission" date="2022-06" db="EMBL/GenBank/DDBJ databases">
        <title>A novel DMS-producing enzyme.</title>
        <authorList>
            <person name="Zhang Y."/>
        </authorList>
    </citation>
    <scope>NUCLEOTIDE SEQUENCE</scope>
    <source>
        <strain evidence="7">H10-59</strain>
    </source>
</reference>
<evidence type="ECO:0000256" key="1">
    <source>
        <dbReference type="ARBA" id="ARBA00001946"/>
    </source>
</evidence>
<dbReference type="RefSeq" id="WP_348815069.1">
    <property type="nucleotide sequence ID" value="NZ_CP098828.1"/>
</dbReference>
<proteinExistence type="predicted"/>
<keyword evidence="3 5" id="KW-0460">Magnesium</keyword>
<keyword evidence="2 5" id="KW-0479">Metal-binding</keyword>
<dbReference type="GO" id="GO:0000287">
    <property type="term" value="F:magnesium ion binding"/>
    <property type="evidence" value="ECO:0007669"/>
    <property type="project" value="TreeGrafter"/>
</dbReference>
<organism evidence="7">
    <name type="scientific">Halomonas sp. H10-59</name>
    <dbReference type="NCBI Taxonomy" id="2950874"/>
    <lineage>
        <taxon>Bacteria</taxon>
        <taxon>Pseudomonadati</taxon>
        <taxon>Pseudomonadota</taxon>
        <taxon>Gammaproteobacteria</taxon>
        <taxon>Oceanospirillales</taxon>
        <taxon>Halomonadaceae</taxon>
        <taxon>Halomonas</taxon>
    </lineage>
</organism>